<dbReference type="EMBL" id="CP015515">
    <property type="protein sequence ID" value="AND17183.1"/>
    <property type="molecule type" value="Genomic_DNA"/>
</dbReference>
<dbReference type="InterPro" id="IPR002052">
    <property type="entry name" value="DNA_methylase_N6_adenine_CS"/>
</dbReference>
<dbReference type="GO" id="GO:0032259">
    <property type="term" value="P:methylation"/>
    <property type="evidence" value="ECO:0007669"/>
    <property type="project" value="UniProtKB-KW"/>
</dbReference>
<evidence type="ECO:0000256" key="5">
    <source>
        <dbReference type="ARBA" id="ARBA00047942"/>
    </source>
</evidence>
<dbReference type="AlphaFoldDB" id="A0A160KU63"/>
<dbReference type="STRING" id="33888.A6122_2059"/>
<dbReference type="GO" id="GO:0003676">
    <property type="term" value="F:nucleic acid binding"/>
    <property type="evidence" value="ECO:0007669"/>
    <property type="project" value="InterPro"/>
</dbReference>
<dbReference type="Pfam" id="PF02086">
    <property type="entry name" value="MethyltransfD12"/>
    <property type="match status" value="2"/>
</dbReference>
<proteinExistence type="predicted"/>
<evidence type="ECO:0000256" key="1">
    <source>
        <dbReference type="ARBA" id="ARBA00011900"/>
    </source>
</evidence>
<dbReference type="PROSITE" id="PS00092">
    <property type="entry name" value="N6_MTASE"/>
    <property type="match status" value="1"/>
</dbReference>
<keyword evidence="7" id="KW-1185">Reference proteome</keyword>
<evidence type="ECO:0000256" key="3">
    <source>
        <dbReference type="ARBA" id="ARBA00022679"/>
    </source>
</evidence>
<comment type="catalytic activity">
    <reaction evidence="5">
        <text>a 2'-deoxyadenosine in DNA + S-adenosyl-L-methionine = an N(6)-methyl-2'-deoxyadenosine in DNA + S-adenosyl-L-homocysteine + H(+)</text>
        <dbReference type="Rhea" id="RHEA:15197"/>
        <dbReference type="Rhea" id="RHEA-COMP:12418"/>
        <dbReference type="Rhea" id="RHEA-COMP:12419"/>
        <dbReference type="ChEBI" id="CHEBI:15378"/>
        <dbReference type="ChEBI" id="CHEBI:57856"/>
        <dbReference type="ChEBI" id="CHEBI:59789"/>
        <dbReference type="ChEBI" id="CHEBI:90615"/>
        <dbReference type="ChEBI" id="CHEBI:90616"/>
        <dbReference type="EC" id="2.1.1.72"/>
    </reaction>
</comment>
<sequence length="372" mass="40922">MLAGDLGELLDEMSPRSGRFVDLFAGSGSVSRYVATRSAVPVVAVDLMHFSRALAGATIERTQALDASRLFARWKLRADLFLSEHAELARVASSFSQPDEADSVEQGRLLCRMPLDGAFIWSDYGGYYFSPLQALHLSALYIAMPVRAPHRTVALAALLRTASRASASPGHTAQPFRPTERLLPHIRSSWRIDIMSEVQRQLDAIAPISALVRGKATTGDSVDFADNYARPGDLVFCDPPYSDAQYGRFYHVLEGIARGGWEGVFGAGRAPVNSDRPSSDFSRRTQAVNATGKLLTALAANQTTVLWTYPEGVRSNGLTVTDIRMLAEPIFKVTELRIPMRHSTLGGSEVNHKDRHGRRDLHEVLFRLESRA</sequence>
<keyword evidence="4" id="KW-0949">S-adenosyl-L-methionine</keyword>
<dbReference type="GO" id="GO:0009307">
    <property type="term" value="P:DNA restriction-modification system"/>
    <property type="evidence" value="ECO:0007669"/>
    <property type="project" value="InterPro"/>
</dbReference>
<dbReference type="EC" id="2.1.1.72" evidence="1"/>
<dbReference type="KEGG" id="rtn:A6122_2059"/>
<keyword evidence="2" id="KW-0489">Methyltransferase</keyword>
<reference evidence="6 7" key="1">
    <citation type="submission" date="2016-05" db="EMBL/GenBank/DDBJ databases">
        <title>Complete genome sequence of Rathayibacter tritici NCPPB 1953.</title>
        <authorList>
            <person name="Park J."/>
            <person name="Lee H.-H."/>
            <person name="Lee S.-W."/>
            <person name="Seo Y.-S."/>
        </authorList>
    </citation>
    <scope>NUCLEOTIDE SEQUENCE [LARGE SCALE GENOMIC DNA]</scope>
    <source>
        <strain evidence="6 7">NCPPB 1953</strain>
    </source>
</reference>
<dbReference type="Proteomes" id="UP000077071">
    <property type="component" value="Chromosome"/>
</dbReference>
<accession>A0A160KU63</accession>
<organism evidence="6 7">
    <name type="scientific">Rathayibacter tritici</name>
    <dbReference type="NCBI Taxonomy" id="33888"/>
    <lineage>
        <taxon>Bacteria</taxon>
        <taxon>Bacillati</taxon>
        <taxon>Actinomycetota</taxon>
        <taxon>Actinomycetes</taxon>
        <taxon>Micrococcales</taxon>
        <taxon>Microbacteriaceae</taxon>
        <taxon>Rathayibacter</taxon>
    </lineage>
</organism>
<evidence type="ECO:0000313" key="7">
    <source>
        <dbReference type="Proteomes" id="UP000077071"/>
    </source>
</evidence>
<dbReference type="GO" id="GO:0009007">
    <property type="term" value="F:site-specific DNA-methyltransferase (adenine-specific) activity"/>
    <property type="evidence" value="ECO:0007669"/>
    <property type="project" value="UniProtKB-EC"/>
</dbReference>
<dbReference type="Gene3D" id="3.40.50.150">
    <property type="entry name" value="Vaccinia Virus protein VP39"/>
    <property type="match status" value="1"/>
</dbReference>
<protein>
    <recommendedName>
        <fullName evidence="1">site-specific DNA-methyltransferase (adenine-specific)</fullName>
        <ecNumber evidence="1">2.1.1.72</ecNumber>
    </recommendedName>
</protein>
<dbReference type="InterPro" id="IPR012327">
    <property type="entry name" value="MeTrfase_D12"/>
</dbReference>
<evidence type="ECO:0000256" key="4">
    <source>
        <dbReference type="ARBA" id="ARBA00022691"/>
    </source>
</evidence>
<dbReference type="SUPFAM" id="SSF53335">
    <property type="entry name" value="S-adenosyl-L-methionine-dependent methyltransferases"/>
    <property type="match status" value="1"/>
</dbReference>
<evidence type="ECO:0000256" key="2">
    <source>
        <dbReference type="ARBA" id="ARBA00022603"/>
    </source>
</evidence>
<evidence type="ECO:0000313" key="6">
    <source>
        <dbReference type="EMBL" id="AND17183.1"/>
    </source>
</evidence>
<keyword evidence="3" id="KW-0808">Transferase</keyword>
<dbReference type="PATRIC" id="fig|33888.3.peg.2280"/>
<name>A0A160KU63_9MICO</name>
<dbReference type="InterPro" id="IPR029063">
    <property type="entry name" value="SAM-dependent_MTases_sf"/>
</dbReference>
<gene>
    <name evidence="6" type="ORF">A6122_2059</name>
</gene>